<dbReference type="Pfam" id="PF22725">
    <property type="entry name" value="GFO_IDH_MocA_C3"/>
    <property type="match status" value="1"/>
</dbReference>
<gene>
    <name evidence="5" type="ordered locus">Tpau_3482</name>
</gene>
<feature type="domain" description="GFO/IDH/MocA-like oxidoreductase" evidence="4">
    <location>
        <begin position="133"/>
        <end position="248"/>
    </location>
</feature>
<accession>D5UX44</accession>
<reference evidence="6" key="1">
    <citation type="submission" date="2010-03" db="EMBL/GenBank/DDBJ databases">
        <title>The complete chromosome of Tsukamurella paurometabola DSM 20162.</title>
        <authorList>
            <consortium name="US DOE Joint Genome Institute (JGI-PGF)"/>
            <person name="Lucas S."/>
            <person name="Copeland A."/>
            <person name="Lapidus A."/>
            <person name="Glavina del Rio T."/>
            <person name="Dalin E."/>
            <person name="Tice H."/>
            <person name="Bruce D."/>
            <person name="Goodwin L."/>
            <person name="Pitluck S."/>
            <person name="Kyrpides N."/>
            <person name="Mavromatis K."/>
            <person name="Ivanova N."/>
            <person name="Mikhailova N."/>
            <person name="Munk A.C."/>
            <person name="Brettin T."/>
            <person name="Detter J.C."/>
            <person name="Tapia R."/>
            <person name="Han C."/>
            <person name="Larimer F."/>
            <person name="Land M."/>
            <person name="Hauser L."/>
            <person name="Markowitz V."/>
            <person name="Cheng J.-F."/>
            <person name="Hugenholtz P."/>
            <person name="Woyke T."/>
            <person name="Wu D."/>
            <person name="Jando M."/>
            <person name="Brambilla E."/>
            <person name="Klenk H.-P."/>
            <person name="Eisen J.A."/>
        </authorList>
    </citation>
    <scope>NUCLEOTIDE SEQUENCE [LARGE SCALE GENOMIC DNA]</scope>
    <source>
        <strain evidence="6">ATCC 8368 / DSM 20162 / CCUG 35730 / CIP 100753 / JCM 10117 / KCTC 9821 / NBRC 16120 / NCIMB 702349 / NCTC 13040</strain>
    </source>
</reference>
<dbReference type="InterPro" id="IPR036291">
    <property type="entry name" value="NAD(P)-bd_dom_sf"/>
</dbReference>
<dbReference type="HOGENOM" id="CLU_023194_5_0_11"/>
<evidence type="ECO:0000313" key="6">
    <source>
        <dbReference type="Proteomes" id="UP000001213"/>
    </source>
</evidence>
<evidence type="ECO:0000259" key="4">
    <source>
        <dbReference type="Pfam" id="PF22725"/>
    </source>
</evidence>
<organism evidence="5 6">
    <name type="scientific">Tsukamurella paurometabola (strain ATCC 8368 / DSM 20162 / CCUG 35730 / CIP 100753 / JCM 10117 / KCTC 9821 / NBRC 16120 / NCIMB 702349 / NCTC 13040)</name>
    <name type="common">Corynebacterium paurometabolum</name>
    <dbReference type="NCBI Taxonomy" id="521096"/>
    <lineage>
        <taxon>Bacteria</taxon>
        <taxon>Bacillati</taxon>
        <taxon>Actinomycetota</taxon>
        <taxon>Actinomycetes</taxon>
        <taxon>Mycobacteriales</taxon>
        <taxon>Tsukamurellaceae</taxon>
        <taxon>Tsukamurella</taxon>
    </lineage>
</organism>
<dbReference type="EMBL" id="CP001966">
    <property type="protein sequence ID" value="ADG80063.1"/>
    <property type="molecule type" value="Genomic_DNA"/>
</dbReference>
<dbReference type="InterPro" id="IPR050984">
    <property type="entry name" value="Gfo/Idh/MocA_domain"/>
</dbReference>
<name>D5UX44_TSUPD</name>
<dbReference type="KEGG" id="tpr:Tpau_3482"/>
<dbReference type="Proteomes" id="UP000001213">
    <property type="component" value="Chromosome"/>
</dbReference>
<evidence type="ECO:0000313" key="5">
    <source>
        <dbReference type="EMBL" id="ADG80063.1"/>
    </source>
</evidence>
<evidence type="ECO:0000259" key="3">
    <source>
        <dbReference type="Pfam" id="PF01408"/>
    </source>
</evidence>
<dbReference type="SUPFAM" id="SSF55347">
    <property type="entry name" value="Glyceraldehyde-3-phosphate dehydrogenase-like, C-terminal domain"/>
    <property type="match status" value="1"/>
</dbReference>
<keyword evidence="6" id="KW-1185">Reference proteome</keyword>
<dbReference type="PANTHER" id="PTHR22604">
    <property type="entry name" value="OXIDOREDUCTASES"/>
    <property type="match status" value="1"/>
</dbReference>
<dbReference type="InterPro" id="IPR055170">
    <property type="entry name" value="GFO_IDH_MocA-like_dom"/>
</dbReference>
<dbReference type="Pfam" id="PF01408">
    <property type="entry name" value="GFO_IDH_MocA"/>
    <property type="match status" value="1"/>
</dbReference>
<dbReference type="Gene3D" id="3.40.50.720">
    <property type="entry name" value="NAD(P)-binding Rossmann-like Domain"/>
    <property type="match status" value="1"/>
</dbReference>
<dbReference type="InterPro" id="IPR000683">
    <property type="entry name" value="Gfo/Idh/MocA-like_OxRdtase_N"/>
</dbReference>
<dbReference type="PANTHER" id="PTHR22604:SF105">
    <property type="entry name" value="TRANS-1,2-DIHYDROBENZENE-1,2-DIOL DEHYDROGENASE"/>
    <property type="match status" value="1"/>
</dbReference>
<comment type="similarity">
    <text evidence="1">Belongs to the Gfo/Idh/MocA family.</text>
</comment>
<evidence type="ECO:0000256" key="2">
    <source>
        <dbReference type="ARBA" id="ARBA00023002"/>
    </source>
</evidence>
<dbReference type="Gene3D" id="3.30.360.10">
    <property type="entry name" value="Dihydrodipicolinate Reductase, domain 2"/>
    <property type="match status" value="1"/>
</dbReference>
<proteinExistence type="inferred from homology"/>
<sequence>MTEAPLRIASLGTSSIAARRTIPAISAAPDAVLVAVAGRDRDRVAQYAENVGAEALVGYESVLARDDIDAVYVPLPNALHHHWIEACLESGKHVLAEKPLTTSAGATAALVDLAAARGLVLQENFAFLRHGQHRTVRALVNEGRIGELRHFHSEFCFPPLAADDVRYRADLGGGALLDVGVYTVRAAQYFLGDALTVAGAVLDTDSTTGVDLAGSALLVSDDGVIANLSFGFRHAYGSRYGLWGSGARLTLDRAFTPAPEARPVIRIEEQDHIEETLLAAEHQFANAVAAFVAAVRAAESGNPAPDRPGDAASTVRTAELIEQIAQHARRVRTPVSV</sequence>
<keyword evidence="2" id="KW-0560">Oxidoreductase</keyword>
<dbReference type="AlphaFoldDB" id="D5UX44"/>
<dbReference type="STRING" id="521096.Tpau_3482"/>
<dbReference type="GO" id="GO:0016491">
    <property type="term" value="F:oxidoreductase activity"/>
    <property type="evidence" value="ECO:0007669"/>
    <property type="project" value="UniProtKB-KW"/>
</dbReference>
<evidence type="ECO:0000256" key="1">
    <source>
        <dbReference type="ARBA" id="ARBA00010928"/>
    </source>
</evidence>
<protein>
    <submittedName>
        <fullName evidence="5">Oxidoreductase domain protein</fullName>
    </submittedName>
</protein>
<dbReference type="SUPFAM" id="SSF51735">
    <property type="entry name" value="NAD(P)-binding Rossmann-fold domains"/>
    <property type="match status" value="1"/>
</dbReference>
<dbReference type="GO" id="GO:0000166">
    <property type="term" value="F:nucleotide binding"/>
    <property type="evidence" value="ECO:0007669"/>
    <property type="project" value="InterPro"/>
</dbReference>
<dbReference type="eggNOG" id="COG0673">
    <property type="taxonomic scope" value="Bacteria"/>
</dbReference>
<feature type="domain" description="Gfo/Idh/MocA-like oxidoreductase N-terminal" evidence="3">
    <location>
        <begin position="7"/>
        <end position="125"/>
    </location>
</feature>
<reference evidence="5 6" key="2">
    <citation type="journal article" date="2011" name="Stand. Genomic Sci.">
        <title>Complete genome sequence of Tsukamurella paurometabola type strain (no. 33).</title>
        <authorList>
            <person name="Munk A.C."/>
            <person name="Lapidus A."/>
            <person name="Lucas S."/>
            <person name="Nolan M."/>
            <person name="Tice H."/>
            <person name="Cheng J.F."/>
            <person name="Del Rio T.G."/>
            <person name="Goodwin L."/>
            <person name="Pitluck S."/>
            <person name="Liolios K."/>
            <person name="Huntemann M."/>
            <person name="Ivanova N."/>
            <person name="Mavromatis K."/>
            <person name="Mikhailova N."/>
            <person name="Pati A."/>
            <person name="Chen A."/>
            <person name="Palaniappan K."/>
            <person name="Tapia R."/>
            <person name="Han C."/>
            <person name="Land M."/>
            <person name="Hauser L."/>
            <person name="Chang Y.J."/>
            <person name="Jeffries C.D."/>
            <person name="Brettin T."/>
            <person name="Yasawong M."/>
            <person name="Brambilla E.M."/>
            <person name="Rohde M."/>
            <person name="Sikorski J."/>
            <person name="Goker M."/>
            <person name="Detter J.C."/>
            <person name="Woyke T."/>
            <person name="Bristow J."/>
            <person name="Eisen J.A."/>
            <person name="Markowitz V."/>
            <person name="Hugenholtz P."/>
            <person name="Kyrpides N.C."/>
            <person name="Klenk H.P."/>
        </authorList>
    </citation>
    <scope>NUCLEOTIDE SEQUENCE [LARGE SCALE GENOMIC DNA]</scope>
    <source>
        <strain evidence="6">ATCC 8368 / DSM 20162 / CCUG 35730 / CIP 100753 / JCM 10117 / KCTC 9821 / NBRC 16120 / NCIMB 702349 / NCTC 13040</strain>
    </source>
</reference>